<evidence type="ECO:0000313" key="9">
    <source>
        <dbReference type="EMBL" id="MDG3584709.1"/>
    </source>
</evidence>
<sequence>MQKKYNIKDSCILLFALLIFFTGIYSLFGNIKDVNLFDLAAYQHRIKGTVTDSNGVPIQGVNVGIKGSSSGTFSDEKGTFYLEAAPSDVLILSYIGFKKLEVAVGSSAELSLVLEEDVMDLGAVTVNAGYYTVKERERTGNIAKVTSEEIELQPIVSPLQALEGRIPGVEVEQGSGINRLAPSIRIRGTNSLRNDGNYPLYIVDGVPINSSPVRSSGALTDVAGIDPLSSLNLSNIETIEILKDADATAIYGSRGANGVVLITTKKGHGNDGKLRFETKLYSGISIVPNRMKLLNTPQYIAMRKKAFENDGVEPTQRNAPDLLWEDQQRYTDWQDVFFGGASEVTDTNLAISSGNETTSFLLGGSYHKEGTVFPGDFGYNKFTANLSLNHSSINQKFHINLSINYGIDNNTLFNSVNLINYALTLPPNGPAIYNGDGSLNWTDWIWGNPFSELYKPQEIKTNSLLSNMGASYEFMKGLKLKASLGYSSLNNEEVIKTPKLAYNPIYWDVVNSSSTHSLVKRLSWIIEPQIQYERNFGKFNLRTLAGFTFQNSQNDLLLSVGTGYSDENLMGNLAAADQVQVQANENIEYNYNAIFGRLGANWDKKYFINLTGRRDGSSRFGPDKRFANFGAVGSAWIFSEEGLIKRLLPFLSFGKLRGSYGTTGSDQIPDYGYLDTYQPTPGPGGLYPTQLTNPDYSWEVNKKLETALELGFVRDRINLGISWYKNRSSNQLVGYPLPAITGFTSVQANLPATVQNTGWEIELSTINFNVKDFSWQTFLNLTFPETELVAFKNLDQTSYRNKYKVGQPLNIVLLYQYDGIDPKTGLYKVKDLNEDGKYNFDDRAIIKNLDRKYYGGISNNIVYKGLSLQFLFEFIKQDNYTHLAALTAPGTYGNKSTDVLNAWTGSENVTGIQKLSQLTTANRAYSNAIKSNLAIGDASFLRLKTLSLSYQLPPSILNRYKIQKCTLFVHTQNLFTITDYNGLDPQGGQVLPPLQTVTCGIQLNL</sequence>
<dbReference type="InterPro" id="IPR039426">
    <property type="entry name" value="TonB-dep_rcpt-like"/>
</dbReference>
<dbReference type="NCBIfam" id="TIGR04056">
    <property type="entry name" value="OMP_RagA_SusC"/>
    <property type="match status" value="1"/>
</dbReference>
<dbReference type="InterPro" id="IPR012910">
    <property type="entry name" value="Plug_dom"/>
</dbReference>
<comment type="similarity">
    <text evidence="7">Belongs to the TonB-dependent receptor family.</text>
</comment>
<evidence type="ECO:0000256" key="2">
    <source>
        <dbReference type="ARBA" id="ARBA00022448"/>
    </source>
</evidence>
<evidence type="ECO:0000256" key="7">
    <source>
        <dbReference type="PROSITE-ProRule" id="PRU01360"/>
    </source>
</evidence>
<proteinExistence type="inferred from homology"/>
<dbReference type="InterPro" id="IPR036942">
    <property type="entry name" value="Beta-barrel_TonB_sf"/>
</dbReference>
<keyword evidence="2 7" id="KW-0813">Transport</keyword>
<evidence type="ECO:0000313" key="10">
    <source>
        <dbReference type="Proteomes" id="UP001153642"/>
    </source>
</evidence>
<keyword evidence="3 7" id="KW-1134">Transmembrane beta strand</keyword>
<evidence type="ECO:0000256" key="6">
    <source>
        <dbReference type="ARBA" id="ARBA00023237"/>
    </source>
</evidence>
<dbReference type="PROSITE" id="PS52016">
    <property type="entry name" value="TONB_DEPENDENT_REC_3"/>
    <property type="match status" value="1"/>
</dbReference>
<protein>
    <submittedName>
        <fullName evidence="9">SusC/RagA family TonB-linked outer membrane protein</fullName>
    </submittedName>
</protein>
<accession>A0ABT6FNR7</accession>
<comment type="caution">
    <text evidence="9">The sequence shown here is derived from an EMBL/GenBank/DDBJ whole genome shotgun (WGS) entry which is preliminary data.</text>
</comment>
<dbReference type="InterPro" id="IPR023997">
    <property type="entry name" value="TonB-dep_OMP_SusC/RagA_CS"/>
</dbReference>
<name>A0ABT6FNR7_9FLAO</name>
<keyword evidence="6 7" id="KW-0998">Cell outer membrane</keyword>
<keyword evidence="10" id="KW-1185">Reference proteome</keyword>
<dbReference type="SUPFAM" id="SSF49464">
    <property type="entry name" value="Carboxypeptidase regulatory domain-like"/>
    <property type="match status" value="1"/>
</dbReference>
<dbReference type="RefSeq" id="WP_277898467.1">
    <property type="nucleotide sequence ID" value="NZ_JAPMUA010000001.1"/>
</dbReference>
<dbReference type="Gene3D" id="2.170.130.10">
    <property type="entry name" value="TonB-dependent receptor, plug domain"/>
    <property type="match status" value="1"/>
</dbReference>
<gene>
    <name evidence="9" type="ORF">OSR52_02430</name>
</gene>
<dbReference type="NCBIfam" id="TIGR04057">
    <property type="entry name" value="SusC_RagA_signa"/>
    <property type="match status" value="1"/>
</dbReference>
<dbReference type="Gene3D" id="2.40.170.20">
    <property type="entry name" value="TonB-dependent receptor, beta-barrel domain"/>
    <property type="match status" value="1"/>
</dbReference>
<evidence type="ECO:0000256" key="3">
    <source>
        <dbReference type="ARBA" id="ARBA00022452"/>
    </source>
</evidence>
<dbReference type="Pfam" id="PF13715">
    <property type="entry name" value="CarbopepD_reg_2"/>
    <property type="match status" value="1"/>
</dbReference>
<organism evidence="9 10">
    <name type="scientific">Galbibacter pacificus</name>
    <dbReference type="NCBI Taxonomy" id="2996052"/>
    <lineage>
        <taxon>Bacteria</taxon>
        <taxon>Pseudomonadati</taxon>
        <taxon>Bacteroidota</taxon>
        <taxon>Flavobacteriia</taxon>
        <taxon>Flavobacteriales</taxon>
        <taxon>Flavobacteriaceae</taxon>
        <taxon>Galbibacter</taxon>
    </lineage>
</organism>
<evidence type="ECO:0000256" key="5">
    <source>
        <dbReference type="ARBA" id="ARBA00023136"/>
    </source>
</evidence>
<feature type="domain" description="TonB-dependent receptor plug" evidence="8">
    <location>
        <begin position="136"/>
        <end position="259"/>
    </location>
</feature>
<dbReference type="SUPFAM" id="SSF56935">
    <property type="entry name" value="Porins"/>
    <property type="match status" value="1"/>
</dbReference>
<comment type="subcellular location">
    <subcellularLocation>
        <location evidence="1 7">Cell outer membrane</location>
        <topology evidence="1 7">Multi-pass membrane protein</topology>
    </subcellularLocation>
</comment>
<dbReference type="Pfam" id="PF07715">
    <property type="entry name" value="Plug"/>
    <property type="match status" value="1"/>
</dbReference>
<dbReference type="InterPro" id="IPR037066">
    <property type="entry name" value="Plug_dom_sf"/>
</dbReference>
<dbReference type="InterPro" id="IPR008969">
    <property type="entry name" value="CarboxyPept-like_regulatory"/>
</dbReference>
<dbReference type="Proteomes" id="UP001153642">
    <property type="component" value="Unassembled WGS sequence"/>
</dbReference>
<dbReference type="Gene3D" id="2.60.40.1120">
    <property type="entry name" value="Carboxypeptidase-like, regulatory domain"/>
    <property type="match status" value="1"/>
</dbReference>
<reference evidence="9" key="1">
    <citation type="submission" date="2022-11" db="EMBL/GenBank/DDBJ databases">
        <title>High-quality draft genome sequence of Galbibacter sp. strain CMA-7.</title>
        <authorList>
            <person name="Wei L."/>
            <person name="Dong C."/>
            <person name="Shao Z."/>
        </authorList>
    </citation>
    <scope>NUCLEOTIDE SEQUENCE</scope>
    <source>
        <strain evidence="9">CMA-7</strain>
    </source>
</reference>
<keyword evidence="4 7" id="KW-0812">Transmembrane</keyword>
<dbReference type="InterPro" id="IPR023996">
    <property type="entry name" value="TonB-dep_OMP_SusC/RagA"/>
</dbReference>
<evidence type="ECO:0000256" key="1">
    <source>
        <dbReference type="ARBA" id="ARBA00004571"/>
    </source>
</evidence>
<evidence type="ECO:0000256" key="4">
    <source>
        <dbReference type="ARBA" id="ARBA00022692"/>
    </source>
</evidence>
<keyword evidence="5 7" id="KW-0472">Membrane</keyword>
<dbReference type="EMBL" id="JAPMUA010000001">
    <property type="protein sequence ID" value="MDG3584709.1"/>
    <property type="molecule type" value="Genomic_DNA"/>
</dbReference>
<evidence type="ECO:0000259" key="8">
    <source>
        <dbReference type="Pfam" id="PF07715"/>
    </source>
</evidence>